<comment type="similarity">
    <text evidence="2">Belongs to the bacterial sugar transferase family.</text>
</comment>
<keyword evidence="4 7" id="KW-0812">Transmembrane</keyword>
<dbReference type="Proteomes" id="UP001235712">
    <property type="component" value="Unassembled WGS sequence"/>
</dbReference>
<evidence type="ECO:0000259" key="8">
    <source>
        <dbReference type="Pfam" id="PF02397"/>
    </source>
</evidence>
<evidence type="ECO:0000256" key="7">
    <source>
        <dbReference type="SAM" id="Phobius"/>
    </source>
</evidence>
<feature type="transmembrane region" description="Helical" evidence="7">
    <location>
        <begin position="339"/>
        <end position="363"/>
    </location>
</feature>
<feature type="transmembrane region" description="Helical" evidence="7">
    <location>
        <begin position="165"/>
        <end position="185"/>
    </location>
</feature>
<accession>A0ABT9NX30</accession>
<evidence type="ECO:0000256" key="5">
    <source>
        <dbReference type="ARBA" id="ARBA00022989"/>
    </source>
</evidence>
<dbReference type="EMBL" id="JAUSQZ010000001">
    <property type="protein sequence ID" value="MDP9824866.1"/>
    <property type="molecule type" value="Genomic_DNA"/>
</dbReference>
<evidence type="ECO:0000313" key="10">
    <source>
        <dbReference type="Proteomes" id="UP001235712"/>
    </source>
</evidence>
<dbReference type="NCBIfam" id="TIGR03025">
    <property type="entry name" value="EPS_sugtrans"/>
    <property type="match status" value="1"/>
</dbReference>
<evidence type="ECO:0000313" key="9">
    <source>
        <dbReference type="EMBL" id="MDP9824866.1"/>
    </source>
</evidence>
<keyword evidence="10" id="KW-1185">Reference proteome</keyword>
<evidence type="ECO:0000256" key="2">
    <source>
        <dbReference type="ARBA" id="ARBA00006464"/>
    </source>
</evidence>
<protein>
    <submittedName>
        <fullName evidence="9">Exopolysaccharide biosynthesis polyprenyl glycosylphosphotransferase</fullName>
    </submittedName>
</protein>
<name>A0ABT9NX30_9ACTN</name>
<feature type="transmembrane region" description="Helical" evidence="7">
    <location>
        <begin position="103"/>
        <end position="122"/>
    </location>
</feature>
<feature type="transmembrane region" description="Helical" evidence="7">
    <location>
        <begin position="143"/>
        <end position="159"/>
    </location>
</feature>
<proteinExistence type="inferred from homology"/>
<dbReference type="PANTHER" id="PTHR30576">
    <property type="entry name" value="COLANIC BIOSYNTHESIS UDP-GLUCOSE LIPID CARRIER TRANSFERASE"/>
    <property type="match status" value="1"/>
</dbReference>
<evidence type="ECO:0000256" key="3">
    <source>
        <dbReference type="ARBA" id="ARBA00022679"/>
    </source>
</evidence>
<reference evidence="9 10" key="1">
    <citation type="submission" date="2023-07" db="EMBL/GenBank/DDBJ databases">
        <title>Sequencing the genomes of 1000 actinobacteria strains.</title>
        <authorList>
            <person name="Klenk H.-P."/>
        </authorList>
    </citation>
    <scope>NUCLEOTIDE SEQUENCE [LARGE SCALE GENOMIC DNA]</scope>
    <source>
        <strain evidence="9 10">DSM 44388</strain>
    </source>
</reference>
<keyword evidence="6 7" id="KW-0472">Membrane</keyword>
<dbReference type="PANTHER" id="PTHR30576:SF10">
    <property type="entry name" value="SLL5057 PROTEIN"/>
    <property type="match status" value="1"/>
</dbReference>
<keyword evidence="3" id="KW-0808">Transferase</keyword>
<keyword evidence="5 7" id="KW-1133">Transmembrane helix</keyword>
<evidence type="ECO:0000256" key="6">
    <source>
        <dbReference type="ARBA" id="ARBA00023136"/>
    </source>
</evidence>
<dbReference type="InterPro" id="IPR017475">
    <property type="entry name" value="EPS_sugar_tfrase"/>
</dbReference>
<gene>
    <name evidence="9" type="ORF">J2S57_000615</name>
</gene>
<dbReference type="Gene3D" id="3.40.50.720">
    <property type="entry name" value="NAD(P)-binding Rossmann-like Domain"/>
    <property type="match status" value="1"/>
</dbReference>
<sequence>MSVSEASGAGLTVEELVARRGPATSVPHAREPLAPVVPTVLEATFDELLVPSWRTGQAITRRLERPRTLLSRYSRYALTGDVVVGALAAALAVRVRFHTIPDTYLALPVLLPATWVVINWLYRTYERRYVGSGPDEFVRIARAGLILFASVAAVAYSLNGNFPRTLALMSVPFAVLGSMTVRCLLRAALHRARSTGRGLHRTVVVGRSDAAIALIEQLRHTENSLHHAIVPVGVCLPAAEVTPSHVHDVPVLGTPAEVLDAVSRAGADAVAVVSQPDLSGHALRRLSWALEDRGVELLVSPGIVEVAGPRLSIRPLAGMSLLHLERPVLKGTRRALKVAFDYSATLVLLTLLGPLMLALALAVRLTSRGPALFRQTRVGTDGREFTVYKFRSMVIDAEARLAALATADEGNGVLFKMRHDPRVTRIGRVLRRYSLDELPQLLNVLRGNMSLVGPRPPLPSEVAGYSPTEVRRLRVRPGMTGLWQVSGRSDLTWEESLRLDLRYVDNWSLALDLSILWRTVRAVTQGSGAY</sequence>
<comment type="caution">
    <text evidence="9">The sequence shown here is derived from an EMBL/GenBank/DDBJ whole genome shotgun (WGS) entry which is preliminary data.</text>
</comment>
<evidence type="ECO:0000256" key="1">
    <source>
        <dbReference type="ARBA" id="ARBA00004141"/>
    </source>
</evidence>
<dbReference type="InterPro" id="IPR003362">
    <property type="entry name" value="Bact_transf"/>
</dbReference>
<dbReference type="Pfam" id="PF13727">
    <property type="entry name" value="CoA_binding_3"/>
    <property type="match status" value="1"/>
</dbReference>
<organism evidence="9 10">
    <name type="scientific">Kineosporia succinea</name>
    <dbReference type="NCBI Taxonomy" id="84632"/>
    <lineage>
        <taxon>Bacteria</taxon>
        <taxon>Bacillati</taxon>
        <taxon>Actinomycetota</taxon>
        <taxon>Actinomycetes</taxon>
        <taxon>Kineosporiales</taxon>
        <taxon>Kineosporiaceae</taxon>
        <taxon>Kineosporia</taxon>
    </lineage>
</organism>
<evidence type="ECO:0000256" key="4">
    <source>
        <dbReference type="ARBA" id="ARBA00022692"/>
    </source>
</evidence>
<comment type="subcellular location">
    <subcellularLocation>
        <location evidence="1">Membrane</location>
        <topology evidence="1">Multi-pass membrane protein</topology>
    </subcellularLocation>
</comment>
<feature type="domain" description="Bacterial sugar transferase" evidence="8">
    <location>
        <begin position="337"/>
        <end position="524"/>
    </location>
</feature>
<feature type="transmembrane region" description="Helical" evidence="7">
    <location>
        <begin position="76"/>
        <end position="97"/>
    </location>
</feature>
<dbReference type="Pfam" id="PF02397">
    <property type="entry name" value="Bac_transf"/>
    <property type="match status" value="1"/>
</dbReference>